<name>A0A2U3NNI6_9MYCO</name>
<feature type="transmembrane region" description="Helical" evidence="1">
    <location>
        <begin position="203"/>
        <end position="223"/>
    </location>
</feature>
<organism evidence="3 4">
    <name type="scientific">Mycobacterium rhizamassiliense</name>
    <dbReference type="NCBI Taxonomy" id="1841860"/>
    <lineage>
        <taxon>Bacteria</taxon>
        <taxon>Bacillati</taxon>
        <taxon>Actinomycetota</taxon>
        <taxon>Actinomycetes</taxon>
        <taxon>Mycobacteriales</taxon>
        <taxon>Mycobacteriaceae</taxon>
        <taxon>Mycobacterium</taxon>
    </lineage>
</organism>
<evidence type="ECO:0000256" key="1">
    <source>
        <dbReference type="SAM" id="Phobius"/>
    </source>
</evidence>
<keyword evidence="1" id="KW-0472">Membrane</keyword>
<feature type="chain" id="PRO_5015639008" description="Transmembrane protein" evidence="2">
    <location>
        <begin position="19"/>
        <end position="288"/>
    </location>
</feature>
<dbReference type="STRING" id="1841860.GCA_900157375_00894"/>
<feature type="non-terminal residue" evidence="3">
    <location>
        <position position="1"/>
    </location>
</feature>
<evidence type="ECO:0000313" key="4">
    <source>
        <dbReference type="Proteomes" id="UP000240988"/>
    </source>
</evidence>
<feature type="signal peptide" evidence="2">
    <location>
        <begin position="1"/>
        <end position="18"/>
    </location>
</feature>
<reference evidence="3 4" key="1">
    <citation type="submission" date="2017-01" db="EMBL/GenBank/DDBJ databases">
        <authorList>
            <consortium name="Urmite Genomes"/>
        </authorList>
    </citation>
    <scope>NUCLEOTIDE SEQUENCE [LARGE SCALE GENOMIC DNA]</scope>
    <source>
        <strain evidence="3 4">AB57</strain>
    </source>
</reference>
<dbReference type="EMBL" id="FUFA01000002">
    <property type="protein sequence ID" value="SPM33089.1"/>
    <property type="molecule type" value="Genomic_DNA"/>
</dbReference>
<proteinExistence type="predicted"/>
<evidence type="ECO:0000256" key="2">
    <source>
        <dbReference type="SAM" id="SignalP"/>
    </source>
</evidence>
<feature type="transmembrane region" description="Helical" evidence="1">
    <location>
        <begin position="175"/>
        <end position="196"/>
    </location>
</feature>
<protein>
    <recommendedName>
        <fullName evidence="5">Transmembrane protein</fullName>
    </recommendedName>
</protein>
<keyword evidence="4" id="KW-1185">Reference proteome</keyword>
<keyword evidence="1" id="KW-0812">Transmembrane</keyword>
<feature type="transmembrane region" description="Helical" evidence="1">
    <location>
        <begin position="264"/>
        <end position="284"/>
    </location>
</feature>
<dbReference type="Proteomes" id="UP000240988">
    <property type="component" value="Unassembled WGS sequence"/>
</dbReference>
<evidence type="ECO:0000313" key="3">
    <source>
        <dbReference type="EMBL" id="SPM33089.1"/>
    </source>
</evidence>
<gene>
    <name evidence="3" type="ORF">MRAB57_892</name>
</gene>
<dbReference type="AlphaFoldDB" id="A0A2U3NNI6"/>
<accession>A0A2U3NNI6</accession>
<sequence length="288" mass="30069">VRFVAALAFWLATTVALAVVVPATWVQHNIVDPDGYAALAQRAADDPALQSAMAAELTTRATSLIAAHNGGRVPADPNAVHAAAAAFTAGPSFPTLFAQANRAAHGWLFSDPRPNQDSDEWTVDLAPMLNDPSIQQLLTSYHVRPPTSLTVPLTIAVPSMSDPVRQGELNRVGDWGSRATSVALGWCGLCALLTLLAARRRGMALTTLGVSALLVGAAGWVGIETGARYVNDALNTTTGNVRQVADVMVGHAEASLRQWLDLTLGAGAALVVFGVFIAIAGGVLRPKQ</sequence>
<keyword evidence="2" id="KW-0732">Signal</keyword>
<evidence type="ECO:0008006" key="5">
    <source>
        <dbReference type="Google" id="ProtNLM"/>
    </source>
</evidence>
<keyword evidence="1" id="KW-1133">Transmembrane helix</keyword>